<evidence type="ECO:0000313" key="3">
    <source>
        <dbReference type="EMBL" id="GGN65719.1"/>
    </source>
</evidence>
<feature type="chain" id="PRO_5037939162" evidence="2">
    <location>
        <begin position="46"/>
        <end position="125"/>
    </location>
</feature>
<accession>A0A917Y494</accession>
<organism evidence="3 4">
    <name type="scientific">Streptomyces albiflavescens</name>
    <dbReference type="NCBI Taxonomy" id="1623582"/>
    <lineage>
        <taxon>Bacteria</taxon>
        <taxon>Bacillati</taxon>
        <taxon>Actinomycetota</taxon>
        <taxon>Actinomycetes</taxon>
        <taxon>Kitasatosporales</taxon>
        <taxon>Streptomycetaceae</taxon>
        <taxon>Streptomyces</taxon>
    </lineage>
</organism>
<keyword evidence="1" id="KW-1133">Transmembrane helix</keyword>
<evidence type="ECO:0000313" key="4">
    <source>
        <dbReference type="Proteomes" id="UP000600365"/>
    </source>
</evidence>
<keyword evidence="4" id="KW-1185">Reference proteome</keyword>
<sequence length="125" mass="12590">MFKLRQTCARGVLPGRSGGCAAPLRYRLVLCALLVACLPVGPAAAAPTPPPPARATATVTATAPAVPRGATSGHSLVRDALPEFLGSLGAGVLLALAGAGVKRFRARRARVEDGAQVEDRSGPVG</sequence>
<dbReference type="AlphaFoldDB" id="A0A917Y494"/>
<feature type="transmembrane region" description="Helical" evidence="1">
    <location>
        <begin position="84"/>
        <end position="101"/>
    </location>
</feature>
<feature type="signal peptide" evidence="2">
    <location>
        <begin position="1"/>
        <end position="45"/>
    </location>
</feature>
<comment type="caution">
    <text evidence="3">The sequence shown here is derived from an EMBL/GenBank/DDBJ whole genome shotgun (WGS) entry which is preliminary data.</text>
</comment>
<evidence type="ECO:0000256" key="1">
    <source>
        <dbReference type="SAM" id="Phobius"/>
    </source>
</evidence>
<keyword evidence="1" id="KW-0812">Transmembrane</keyword>
<keyword evidence="1" id="KW-0472">Membrane</keyword>
<gene>
    <name evidence="3" type="ORF">GCM10011579_036450</name>
</gene>
<keyword evidence="2" id="KW-0732">Signal</keyword>
<protein>
    <submittedName>
        <fullName evidence="3">Uncharacterized protein</fullName>
    </submittedName>
</protein>
<dbReference type="EMBL" id="BMMM01000006">
    <property type="protein sequence ID" value="GGN65719.1"/>
    <property type="molecule type" value="Genomic_DNA"/>
</dbReference>
<reference evidence="3 4" key="1">
    <citation type="journal article" date="2014" name="Int. J. Syst. Evol. Microbiol.">
        <title>Complete genome sequence of Corynebacterium casei LMG S-19264T (=DSM 44701T), isolated from a smear-ripened cheese.</title>
        <authorList>
            <consortium name="US DOE Joint Genome Institute (JGI-PGF)"/>
            <person name="Walter F."/>
            <person name="Albersmeier A."/>
            <person name="Kalinowski J."/>
            <person name="Ruckert C."/>
        </authorList>
    </citation>
    <scope>NUCLEOTIDE SEQUENCE [LARGE SCALE GENOMIC DNA]</scope>
    <source>
        <strain evidence="3 4">CGMCC 4.7111</strain>
    </source>
</reference>
<evidence type="ECO:0000256" key="2">
    <source>
        <dbReference type="SAM" id="SignalP"/>
    </source>
</evidence>
<name>A0A917Y494_9ACTN</name>
<dbReference type="Proteomes" id="UP000600365">
    <property type="component" value="Unassembled WGS sequence"/>
</dbReference>
<proteinExistence type="predicted"/>